<dbReference type="EMBL" id="JASZZN010000011">
    <property type="protein sequence ID" value="MDM4016902.1"/>
    <property type="molecule type" value="Genomic_DNA"/>
</dbReference>
<name>A0ABT7PK75_9BACT</name>
<evidence type="ECO:0000256" key="2">
    <source>
        <dbReference type="ARBA" id="ARBA00005199"/>
    </source>
</evidence>
<dbReference type="Pfam" id="PF00128">
    <property type="entry name" value="Alpha-amylase"/>
    <property type="match status" value="1"/>
</dbReference>
<sequence>MTKLNSQSVIDFHRRLGSTPSGDSTTFCVWAPHASQVTIDIVGGPTGVRMRRRESGYHDAEVAGVVAGARYFYRVDGGDRRPDPASRFQPEGVHGPSEVIDSEYRWTDQNWKGVRRDDLVIYEAHTGAFTEGGTFQSAIDRLPELVDLGVTAIEWMPVAASAGRWNWGYDGVNFFAPTEAYGTPDDFRRFVDAAHGAGLAVLLDVVYNHVGPEGNYLNEFAPYFSKRHHTVWGEAPNFDDPEFGDEVRRYFIANSIYWLDEFHLDGLRVDAIHCMMDDREPHVVSEMARAVGQWSQATGRPALLIAESNVYDPDMLVEQSDGGLGFDAMWCDDFLHSTFSVLRPEEQLTNREYRPQSDLAQTLQFGYVYEGTMRDQPERRTLDKRVETHGMVYSIQNHDFIGNHPLGERLHRLTSHDAHRAAVALMTLSPAIPMFFMGEEFACEAPFCFFVDFGDDHLRQAVVEGRRREYPQHDWDAGVLPTDEAAFTRAKIGRREDGHTETLNWYKQVIRLRRQFRDSGLLVDDCLEVDVDQERQCFVLRYRNAAQILTVAVRLCSGAIDNAIAFDVDGDVIANSKGGDFGGTLAPNQAVVVLKTLAAGGIADDA</sequence>
<keyword evidence="6" id="KW-0963">Cytoplasm</keyword>
<evidence type="ECO:0000256" key="4">
    <source>
        <dbReference type="ARBA" id="ARBA00012268"/>
    </source>
</evidence>
<dbReference type="SUPFAM" id="SSF51445">
    <property type="entry name" value="(Trans)glycosidases"/>
    <property type="match status" value="1"/>
</dbReference>
<dbReference type="InterPro" id="IPR004193">
    <property type="entry name" value="Glyco_hydro_13_N"/>
</dbReference>
<evidence type="ECO:0000256" key="9">
    <source>
        <dbReference type="ARBA" id="ARBA00023295"/>
    </source>
</evidence>
<evidence type="ECO:0000256" key="10">
    <source>
        <dbReference type="ARBA" id="ARBA00032057"/>
    </source>
</evidence>
<dbReference type="Pfam" id="PF02922">
    <property type="entry name" value="CBM_48"/>
    <property type="match status" value="1"/>
</dbReference>
<dbReference type="EC" id="3.2.1.141" evidence="4 13"/>
<evidence type="ECO:0000256" key="5">
    <source>
        <dbReference type="ARBA" id="ARBA00015938"/>
    </source>
</evidence>
<dbReference type="Gene3D" id="2.60.40.10">
    <property type="entry name" value="Immunoglobulins"/>
    <property type="match status" value="1"/>
</dbReference>
<evidence type="ECO:0000313" key="17">
    <source>
        <dbReference type="Proteomes" id="UP001239462"/>
    </source>
</evidence>
<dbReference type="InterPro" id="IPR014756">
    <property type="entry name" value="Ig_E-set"/>
</dbReference>
<dbReference type="Proteomes" id="UP001239462">
    <property type="component" value="Unassembled WGS sequence"/>
</dbReference>
<evidence type="ECO:0000256" key="8">
    <source>
        <dbReference type="ARBA" id="ARBA00023277"/>
    </source>
</evidence>
<keyword evidence="7 14" id="KW-0378">Hydrolase</keyword>
<dbReference type="SUPFAM" id="SSF81296">
    <property type="entry name" value="E set domains"/>
    <property type="match status" value="1"/>
</dbReference>
<evidence type="ECO:0000256" key="11">
    <source>
        <dbReference type="ARBA" id="ARBA00033284"/>
    </source>
</evidence>
<evidence type="ECO:0000256" key="13">
    <source>
        <dbReference type="NCBIfam" id="TIGR02402"/>
    </source>
</evidence>
<keyword evidence="9 14" id="KW-0326">Glycosidase</keyword>
<dbReference type="InterPro" id="IPR044901">
    <property type="entry name" value="Trehalose_TreZ_E-set_sf"/>
</dbReference>
<evidence type="ECO:0000256" key="3">
    <source>
        <dbReference type="ARBA" id="ARBA00008061"/>
    </source>
</evidence>
<dbReference type="InterPro" id="IPR012768">
    <property type="entry name" value="Trehalose_TreZ"/>
</dbReference>
<dbReference type="PANTHER" id="PTHR43651:SF11">
    <property type="entry name" value="MALTO-OLIGOSYLTREHALOSE TREHALOHYDROLASE"/>
    <property type="match status" value="1"/>
</dbReference>
<dbReference type="SMART" id="SM00642">
    <property type="entry name" value="Aamy"/>
    <property type="match status" value="1"/>
</dbReference>
<comment type="subcellular location">
    <subcellularLocation>
        <location evidence="1">Cytoplasm</location>
    </subcellularLocation>
</comment>
<comment type="caution">
    <text evidence="16">The sequence shown here is derived from an EMBL/GenBank/DDBJ whole genome shotgun (WGS) entry which is preliminary data.</text>
</comment>
<dbReference type="RefSeq" id="WP_289164485.1">
    <property type="nucleotide sequence ID" value="NZ_JASZZN010000011.1"/>
</dbReference>
<comment type="similarity">
    <text evidence="3 14">Belongs to the glycosyl hydrolase 13 family.</text>
</comment>
<dbReference type="InterPro" id="IPR017853">
    <property type="entry name" value="GH"/>
</dbReference>
<dbReference type="PIRSF" id="PIRSF006337">
    <property type="entry name" value="Trehalose_TreZ"/>
    <property type="match status" value="1"/>
</dbReference>
<evidence type="ECO:0000256" key="6">
    <source>
        <dbReference type="ARBA" id="ARBA00022490"/>
    </source>
</evidence>
<feature type="domain" description="Glycosyl hydrolase family 13 catalytic" evidence="15">
    <location>
        <begin position="123"/>
        <end position="466"/>
    </location>
</feature>
<evidence type="ECO:0000256" key="7">
    <source>
        <dbReference type="ARBA" id="ARBA00022801"/>
    </source>
</evidence>
<dbReference type="CDD" id="cd02853">
    <property type="entry name" value="E_set_MTHase_like_N"/>
    <property type="match status" value="1"/>
</dbReference>
<evidence type="ECO:0000256" key="1">
    <source>
        <dbReference type="ARBA" id="ARBA00004496"/>
    </source>
</evidence>
<comment type="pathway">
    <text evidence="2 14">Glycan biosynthesis; trehalose biosynthesis.</text>
</comment>
<dbReference type="InterPro" id="IPR006047">
    <property type="entry name" value="GH13_cat_dom"/>
</dbReference>
<dbReference type="Gene3D" id="1.10.10.760">
    <property type="entry name" value="E-set domains of sugar-utilizing enzymes"/>
    <property type="match status" value="1"/>
</dbReference>
<evidence type="ECO:0000256" key="14">
    <source>
        <dbReference type="PIRNR" id="PIRNR006337"/>
    </source>
</evidence>
<comment type="catalytic activity">
    <reaction evidence="12 14">
        <text>hydrolysis of (1-&gt;4)-alpha-D-glucosidic linkage in 4-alpha-D-[(1-&gt;4)-alpha-D-glucanosyl]n trehalose to yield trehalose and (1-&gt;4)-alpha-D-glucan.</text>
        <dbReference type="EC" id="3.2.1.141"/>
    </reaction>
</comment>
<accession>A0ABT7PK75</accession>
<dbReference type="Gene3D" id="3.20.20.80">
    <property type="entry name" value="Glycosidases"/>
    <property type="match status" value="1"/>
</dbReference>
<organism evidence="16 17">
    <name type="scientific">Roseiconus lacunae</name>
    <dbReference type="NCBI Taxonomy" id="2605694"/>
    <lineage>
        <taxon>Bacteria</taxon>
        <taxon>Pseudomonadati</taxon>
        <taxon>Planctomycetota</taxon>
        <taxon>Planctomycetia</taxon>
        <taxon>Pirellulales</taxon>
        <taxon>Pirellulaceae</taxon>
        <taxon>Roseiconus</taxon>
    </lineage>
</organism>
<evidence type="ECO:0000259" key="15">
    <source>
        <dbReference type="SMART" id="SM00642"/>
    </source>
</evidence>
<dbReference type="NCBIfam" id="TIGR02402">
    <property type="entry name" value="trehalose_TreZ"/>
    <property type="match status" value="1"/>
</dbReference>
<dbReference type="InterPro" id="IPR013783">
    <property type="entry name" value="Ig-like_fold"/>
</dbReference>
<keyword evidence="17" id="KW-1185">Reference proteome</keyword>
<gene>
    <name evidence="16" type="primary">treZ</name>
    <name evidence="16" type="ORF">QTN89_15755</name>
</gene>
<dbReference type="CDD" id="cd11325">
    <property type="entry name" value="AmyAc_GTHase"/>
    <property type="match status" value="1"/>
</dbReference>
<evidence type="ECO:0000313" key="16">
    <source>
        <dbReference type="EMBL" id="MDM4016902.1"/>
    </source>
</evidence>
<evidence type="ECO:0000256" key="12">
    <source>
        <dbReference type="ARBA" id="ARBA00034013"/>
    </source>
</evidence>
<proteinExistence type="inferred from homology"/>
<protein>
    <recommendedName>
        <fullName evidence="5 13">Malto-oligosyltrehalose trehalohydrolase</fullName>
        <shortName evidence="14">MTHase</shortName>
        <ecNumber evidence="4 13">3.2.1.141</ecNumber>
    </recommendedName>
    <alternativeName>
        <fullName evidence="11 14">4-alpha-D-((1-&gt;4)-alpha-D-glucano)trehalose trehalohydrolase</fullName>
    </alternativeName>
    <alternativeName>
        <fullName evidence="10 14">Maltooligosyl trehalose trehalohydrolase</fullName>
    </alternativeName>
</protein>
<reference evidence="16 17" key="1">
    <citation type="submission" date="2023-06" db="EMBL/GenBank/DDBJ databases">
        <title>Roseiconus lacunae JC819 isolated from Gulf of Mannar region, Tamil Nadu.</title>
        <authorList>
            <person name="Pk S."/>
            <person name="Ch S."/>
            <person name="Ch V.R."/>
        </authorList>
    </citation>
    <scope>NUCLEOTIDE SEQUENCE [LARGE SCALE GENOMIC DNA]</scope>
    <source>
        <strain evidence="16 17">JC819</strain>
    </source>
</reference>
<dbReference type="PANTHER" id="PTHR43651">
    <property type="entry name" value="1,4-ALPHA-GLUCAN-BRANCHING ENZYME"/>
    <property type="match status" value="1"/>
</dbReference>
<keyword evidence="8" id="KW-0119">Carbohydrate metabolism</keyword>